<dbReference type="PANTHER" id="PTHR12151:SF5">
    <property type="entry name" value="AT19154P"/>
    <property type="match status" value="1"/>
</dbReference>
<evidence type="ECO:0000256" key="3">
    <source>
        <dbReference type="PIRSR" id="PIRSR603782-1"/>
    </source>
</evidence>
<dbReference type="FunFam" id="3.40.30.10:FF:000013">
    <property type="entry name" value="Blast:Protein SCO1 homolog, mitochondrial"/>
    <property type="match status" value="1"/>
</dbReference>
<evidence type="ECO:0000256" key="5">
    <source>
        <dbReference type="SAM" id="Phobius"/>
    </source>
</evidence>
<dbReference type="OrthoDB" id="270009at2759"/>
<feature type="binding site" evidence="3">
    <location>
        <position position="176"/>
    </location>
    <ligand>
        <name>Cu cation</name>
        <dbReference type="ChEBI" id="CHEBI:23378"/>
    </ligand>
</feature>
<dbReference type="eggNOG" id="KOG2792">
    <property type="taxonomic scope" value="Eukaryota"/>
</dbReference>
<keyword evidence="4" id="KW-1015">Disulfide bond</keyword>
<proteinExistence type="inferred from homology"/>
<dbReference type="InterPro" id="IPR013766">
    <property type="entry name" value="Thioredoxin_domain"/>
</dbReference>
<dbReference type="PANTHER" id="PTHR12151">
    <property type="entry name" value="ELECTRON TRANSPORT PROTIN SCO1/SENC FAMILY MEMBER"/>
    <property type="match status" value="1"/>
</dbReference>
<dbReference type="CDD" id="cd02968">
    <property type="entry name" value="SCO"/>
    <property type="match status" value="1"/>
</dbReference>
<comment type="similarity">
    <text evidence="1">Belongs to the SCO1/2 family.</text>
</comment>
<feature type="disulfide bond" description="Redox-active" evidence="4">
    <location>
        <begin position="172"/>
        <end position="176"/>
    </location>
</feature>
<gene>
    <name evidence="7" type="ORF">H072_8888</name>
</gene>
<dbReference type="Pfam" id="PF02630">
    <property type="entry name" value="SCO1-SenC"/>
    <property type="match status" value="1"/>
</dbReference>
<evidence type="ECO:0000259" key="6">
    <source>
        <dbReference type="PROSITE" id="PS51352"/>
    </source>
</evidence>
<organism evidence="7 8">
    <name type="scientific">Dactylellina haptotyla (strain CBS 200.50)</name>
    <name type="common">Nematode-trapping fungus</name>
    <name type="synonym">Monacrosporium haptotylum</name>
    <dbReference type="NCBI Taxonomy" id="1284197"/>
    <lineage>
        <taxon>Eukaryota</taxon>
        <taxon>Fungi</taxon>
        <taxon>Dikarya</taxon>
        <taxon>Ascomycota</taxon>
        <taxon>Pezizomycotina</taxon>
        <taxon>Orbiliomycetes</taxon>
        <taxon>Orbiliales</taxon>
        <taxon>Orbiliaceae</taxon>
        <taxon>Dactylellina</taxon>
    </lineage>
</organism>
<keyword evidence="3" id="KW-0479">Metal-binding</keyword>
<dbReference type="STRING" id="1284197.S8BDW0"/>
<name>S8BDW0_DACHA</name>
<dbReference type="EMBL" id="AQGS01000640">
    <property type="protein sequence ID" value="EPS37408.1"/>
    <property type="molecule type" value="Genomic_DNA"/>
</dbReference>
<keyword evidence="2 3" id="KW-0186">Copper</keyword>
<dbReference type="AlphaFoldDB" id="S8BDW0"/>
<keyword evidence="5" id="KW-0472">Membrane</keyword>
<evidence type="ECO:0000313" key="8">
    <source>
        <dbReference type="Proteomes" id="UP000015100"/>
    </source>
</evidence>
<evidence type="ECO:0000313" key="7">
    <source>
        <dbReference type="EMBL" id="EPS37408.1"/>
    </source>
</evidence>
<dbReference type="GO" id="GO:0033617">
    <property type="term" value="P:mitochondrial respiratory chain complex IV assembly"/>
    <property type="evidence" value="ECO:0007669"/>
    <property type="project" value="TreeGrafter"/>
</dbReference>
<evidence type="ECO:0000256" key="4">
    <source>
        <dbReference type="PIRSR" id="PIRSR603782-2"/>
    </source>
</evidence>
<evidence type="ECO:0000256" key="1">
    <source>
        <dbReference type="ARBA" id="ARBA00010996"/>
    </source>
</evidence>
<dbReference type="InterPro" id="IPR003782">
    <property type="entry name" value="SCO1/SenC"/>
</dbReference>
<dbReference type="Proteomes" id="UP000015100">
    <property type="component" value="Unassembled WGS sequence"/>
</dbReference>
<feature type="domain" description="Thioredoxin" evidence="6">
    <location>
        <begin position="133"/>
        <end position="262"/>
    </location>
</feature>
<dbReference type="Gene3D" id="3.40.30.10">
    <property type="entry name" value="Glutaredoxin"/>
    <property type="match status" value="1"/>
</dbReference>
<protein>
    <recommendedName>
        <fullName evidence="6">Thioredoxin domain-containing protein</fullName>
    </recommendedName>
</protein>
<dbReference type="HOGENOM" id="CLU_050131_0_2_1"/>
<dbReference type="SUPFAM" id="SSF52833">
    <property type="entry name" value="Thioredoxin-like"/>
    <property type="match status" value="1"/>
</dbReference>
<dbReference type="InterPro" id="IPR036249">
    <property type="entry name" value="Thioredoxin-like_sf"/>
</dbReference>
<feature type="binding site" evidence="3">
    <location>
        <position position="172"/>
    </location>
    <ligand>
        <name>Cu cation</name>
        <dbReference type="ChEBI" id="CHEBI:23378"/>
    </ligand>
</feature>
<sequence>MSTFANLISRSLPAGRRRLLSAQVSYLGENLRASVIRVQPCRWTSAQSGPQFKITSPSTIRRPIVRTFSTTPRPQKWGIFKTVQEAEARHKSGPFSFRAGLVFLLTGVALYSYFTYEKGRMERKRVSDSHKGVGKARIGGEFELTNQDGERVTDKQVRDGKFSLVYFGFTHCPDICPEELDKMALMIDKVFEKKGKALQPIFITCDPARDTPKVMKEYLVEFHPALVGLTGTYDEIKDVCKKYRVYFSTPRDLKEGMDYLVDHSIYFYLMGMHSTDQSW</sequence>
<feature type="transmembrane region" description="Helical" evidence="5">
    <location>
        <begin position="95"/>
        <end position="116"/>
    </location>
</feature>
<keyword evidence="5" id="KW-0812">Transmembrane</keyword>
<evidence type="ECO:0000256" key="2">
    <source>
        <dbReference type="ARBA" id="ARBA00023008"/>
    </source>
</evidence>
<reference evidence="7 8" key="1">
    <citation type="journal article" date="2013" name="PLoS Genet.">
        <title>Genomic mechanisms accounting for the adaptation to parasitism in nematode-trapping fungi.</title>
        <authorList>
            <person name="Meerupati T."/>
            <person name="Andersson K.M."/>
            <person name="Friman E."/>
            <person name="Kumar D."/>
            <person name="Tunlid A."/>
            <person name="Ahren D."/>
        </authorList>
    </citation>
    <scope>NUCLEOTIDE SEQUENCE [LARGE SCALE GENOMIC DNA]</scope>
    <source>
        <strain evidence="7 8">CBS 200.50</strain>
    </source>
</reference>
<keyword evidence="5" id="KW-1133">Transmembrane helix</keyword>
<accession>S8BDW0</accession>
<dbReference type="PROSITE" id="PS51352">
    <property type="entry name" value="THIOREDOXIN_2"/>
    <property type="match status" value="1"/>
</dbReference>
<keyword evidence="8" id="KW-1185">Reference proteome</keyword>
<dbReference type="GO" id="GO:0045454">
    <property type="term" value="P:cell redox homeostasis"/>
    <property type="evidence" value="ECO:0007669"/>
    <property type="project" value="UniProtKB-ARBA"/>
</dbReference>
<dbReference type="GO" id="GO:0005507">
    <property type="term" value="F:copper ion binding"/>
    <property type="evidence" value="ECO:0007669"/>
    <property type="project" value="UniProtKB-ARBA"/>
</dbReference>
<comment type="caution">
    <text evidence="7">The sequence shown here is derived from an EMBL/GenBank/DDBJ whole genome shotgun (WGS) entry which is preliminary data.</text>
</comment>
<reference evidence="8" key="2">
    <citation type="submission" date="2013-04" db="EMBL/GenBank/DDBJ databases">
        <title>Genomic mechanisms accounting for the adaptation to parasitism in nematode-trapping fungi.</title>
        <authorList>
            <person name="Ahren D.G."/>
        </authorList>
    </citation>
    <scope>NUCLEOTIDE SEQUENCE [LARGE SCALE GENOMIC DNA]</scope>
    <source>
        <strain evidence="8">CBS 200.50</strain>
    </source>
</reference>
<feature type="binding site" evidence="3">
    <location>
        <position position="263"/>
    </location>
    <ligand>
        <name>Cu cation</name>
        <dbReference type="ChEBI" id="CHEBI:23378"/>
    </ligand>
</feature>
<dbReference type="OMA" id="AKEEHDI"/>
<dbReference type="GO" id="GO:0005739">
    <property type="term" value="C:mitochondrion"/>
    <property type="evidence" value="ECO:0007669"/>
    <property type="project" value="GOC"/>
</dbReference>